<protein>
    <recommendedName>
        <fullName evidence="1">SCP domain-containing protein</fullName>
    </recommendedName>
</protein>
<evidence type="ECO:0000313" key="2">
    <source>
        <dbReference type="EMBL" id="CAK9327998.1"/>
    </source>
</evidence>
<accession>A0ABP0Z7T1</accession>
<dbReference type="InterPro" id="IPR001283">
    <property type="entry name" value="CRISP-related"/>
</dbReference>
<name>A0ABP0Z7T1_9ROSI</name>
<dbReference type="SUPFAM" id="SSF55797">
    <property type="entry name" value="PR-1-like"/>
    <property type="match status" value="1"/>
</dbReference>
<organism evidence="2 3">
    <name type="scientific">Citrullus colocynthis</name>
    <name type="common">colocynth</name>
    <dbReference type="NCBI Taxonomy" id="252529"/>
    <lineage>
        <taxon>Eukaryota</taxon>
        <taxon>Viridiplantae</taxon>
        <taxon>Streptophyta</taxon>
        <taxon>Embryophyta</taxon>
        <taxon>Tracheophyta</taxon>
        <taxon>Spermatophyta</taxon>
        <taxon>Magnoliopsida</taxon>
        <taxon>eudicotyledons</taxon>
        <taxon>Gunneridae</taxon>
        <taxon>Pentapetalae</taxon>
        <taxon>rosids</taxon>
        <taxon>fabids</taxon>
        <taxon>Cucurbitales</taxon>
        <taxon>Cucurbitaceae</taxon>
        <taxon>Benincaseae</taxon>
        <taxon>Citrullus</taxon>
    </lineage>
</organism>
<dbReference type="Pfam" id="PF00188">
    <property type="entry name" value="CAP"/>
    <property type="match status" value="1"/>
</dbReference>
<dbReference type="Proteomes" id="UP001642487">
    <property type="component" value="Chromosome 8"/>
</dbReference>
<evidence type="ECO:0000313" key="3">
    <source>
        <dbReference type="Proteomes" id="UP001642487"/>
    </source>
</evidence>
<dbReference type="SMART" id="SM00198">
    <property type="entry name" value="SCP"/>
    <property type="match status" value="1"/>
</dbReference>
<proteinExistence type="predicted"/>
<gene>
    <name evidence="2" type="ORF">CITCOLO1_LOCUS20400</name>
</gene>
<dbReference type="InterPro" id="IPR018244">
    <property type="entry name" value="Allrgn_V5/Tpx1_CS"/>
</dbReference>
<dbReference type="PROSITE" id="PS01009">
    <property type="entry name" value="CRISP_1"/>
    <property type="match status" value="1"/>
</dbReference>
<dbReference type="InterPro" id="IPR014044">
    <property type="entry name" value="CAP_dom"/>
</dbReference>
<reference evidence="2 3" key="1">
    <citation type="submission" date="2024-03" db="EMBL/GenBank/DDBJ databases">
        <authorList>
            <person name="Gkanogiannis A."/>
            <person name="Becerra Lopez-Lavalle L."/>
        </authorList>
    </citation>
    <scope>NUCLEOTIDE SEQUENCE [LARGE SCALE GENOMIC DNA]</scope>
</reference>
<keyword evidence="3" id="KW-1185">Reference proteome</keyword>
<dbReference type="PANTHER" id="PTHR10334">
    <property type="entry name" value="CYSTEINE-RICH SECRETORY PROTEIN-RELATED"/>
    <property type="match status" value="1"/>
</dbReference>
<dbReference type="InterPro" id="IPR035940">
    <property type="entry name" value="CAP_sf"/>
</dbReference>
<evidence type="ECO:0000259" key="1">
    <source>
        <dbReference type="SMART" id="SM00198"/>
    </source>
</evidence>
<dbReference type="Gene3D" id="3.40.33.10">
    <property type="entry name" value="CAP"/>
    <property type="match status" value="1"/>
</dbReference>
<feature type="domain" description="SCP" evidence="1">
    <location>
        <begin position="37"/>
        <end position="127"/>
    </location>
</feature>
<sequence>MAMTIEDEDSMALLPFGSSSGIGAFIPHYRQRATQEGSPQDYVNAHNVAPAQVGVGPIQWDENVAIYAKEFVNQRINNNCELVHSVCGHYTQVVWKDSIRIGCAKANCRTGGAFIVCNYDPHGNIIGQRPY</sequence>
<dbReference type="PROSITE" id="PS01010">
    <property type="entry name" value="CRISP_2"/>
    <property type="match status" value="1"/>
</dbReference>
<dbReference type="EMBL" id="OZ021742">
    <property type="protein sequence ID" value="CAK9327998.1"/>
    <property type="molecule type" value="Genomic_DNA"/>
</dbReference>